<evidence type="ECO:0000256" key="2">
    <source>
        <dbReference type="ARBA" id="ARBA00007236"/>
    </source>
</evidence>
<comment type="similarity">
    <text evidence="2">Belongs to the IL-17 family.</text>
</comment>
<evidence type="ECO:0000313" key="5">
    <source>
        <dbReference type="EnsemblMetazoa" id="XP_020905983.1"/>
    </source>
</evidence>
<dbReference type="InterPro" id="IPR010345">
    <property type="entry name" value="IL-17_fam"/>
</dbReference>
<dbReference type="GeneID" id="110244146"/>
<accession>A0A913XJX7</accession>
<protein>
    <submittedName>
        <fullName evidence="5">Uncharacterized protein</fullName>
    </submittedName>
</protein>
<dbReference type="RefSeq" id="XP_020905983.1">
    <property type="nucleotide sequence ID" value="XM_021050324.2"/>
</dbReference>
<evidence type="ECO:0000313" key="6">
    <source>
        <dbReference type="Proteomes" id="UP000887567"/>
    </source>
</evidence>
<evidence type="ECO:0000256" key="3">
    <source>
        <dbReference type="ARBA" id="ARBA00022525"/>
    </source>
</evidence>
<dbReference type="Pfam" id="PF06083">
    <property type="entry name" value="IL17"/>
    <property type="match status" value="1"/>
</dbReference>
<organism evidence="5 6">
    <name type="scientific">Exaiptasia diaphana</name>
    <name type="common">Tropical sea anemone</name>
    <name type="synonym">Aiptasia pulchella</name>
    <dbReference type="NCBI Taxonomy" id="2652724"/>
    <lineage>
        <taxon>Eukaryota</taxon>
        <taxon>Metazoa</taxon>
        <taxon>Cnidaria</taxon>
        <taxon>Anthozoa</taxon>
        <taxon>Hexacorallia</taxon>
        <taxon>Actiniaria</taxon>
        <taxon>Aiptasiidae</taxon>
        <taxon>Exaiptasia</taxon>
    </lineage>
</organism>
<keyword evidence="6" id="KW-1185">Reference proteome</keyword>
<keyword evidence="3" id="KW-0964">Secreted</keyword>
<dbReference type="AlphaFoldDB" id="A0A913XJX7"/>
<keyword evidence="4" id="KW-0732">Signal</keyword>
<dbReference type="EnsemblMetazoa" id="XM_021050324.2">
    <property type="protein sequence ID" value="XP_020905983.1"/>
    <property type="gene ID" value="LOC110244146"/>
</dbReference>
<proteinExistence type="inferred from homology"/>
<comment type="subcellular location">
    <subcellularLocation>
        <location evidence="1">Secreted</location>
    </subcellularLocation>
</comment>
<dbReference type="GO" id="GO:0005576">
    <property type="term" value="C:extracellular region"/>
    <property type="evidence" value="ECO:0007669"/>
    <property type="project" value="UniProtKB-SubCell"/>
</dbReference>
<name>A0A913XJX7_EXADI</name>
<evidence type="ECO:0000256" key="4">
    <source>
        <dbReference type="ARBA" id="ARBA00022729"/>
    </source>
</evidence>
<dbReference type="SUPFAM" id="SSF57501">
    <property type="entry name" value="Cystine-knot cytokines"/>
    <property type="match status" value="1"/>
</dbReference>
<reference evidence="5" key="1">
    <citation type="submission" date="2022-11" db="UniProtKB">
        <authorList>
            <consortium name="EnsemblMetazoa"/>
        </authorList>
    </citation>
    <scope>IDENTIFICATION</scope>
</reference>
<dbReference type="GO" id="GO:0005125">
    <property type="term" value="F:cytokine activity"/>
    <property type="evidence" value="ECO:0007669"/>
    <property type="project" value="InterPro"/>
</dbReference>
<evidence type="ECO:0000256" key="1">
    <source>
        <dbReference type="ARBA" id="ARBA00004613"/>
    </source>
</evidence>
<sequence length="178" mass="20510">MTFIAEIKLHFDVIGCQLDAKKWAGSERNMRSMIQLWILLFSLLFHTQQSSSTRSKAMNSLSQCLQMPKTTNHPRQILKYILQNNLITVGPALPTAMPTRIVRRSLPQETHCPFTFEEDEKGNRIPRTLVYAVCKTKKCKSPLACQPVFYSQMVLEKKCDGVWEMKQKRLPVAYVGVY</sequence>
<dbReference type="InterPro" id="IPR029034">
    <property type="entry name" value="Cystine-knot_cytokine"/>
</dbReference>
<dbReference type="KEGG" id="epa:110244146"/>
<dbReference type="Proteomes" id="UP000887567">
    <property type="component" value="Unplaced"/>
</dbReference>
<dbReference type="Gene3D" id="2.10.90.10">
    <property type="entry name" value="Cystine-knot cytokines"/>
    <property type="match status" value="1"/>
</dbReference>